<dbReference type="InterPro" id="IPR017441">
    <property type="entry name" value="Protein_kinase_ATP_BS"/>
</dbReference>
<evidence type="ECO:0000256" key="6">
    <source>
        <dbReference type="ARBA" id="ARBA00022679"/>
    </source>
</evidence>
<dbReference type="InterPro" id="IPR011009">
    <property type="entry name" value="Kinase-like_dom_sf"/>
</dbReference>
<dbReference type="FunCoup" id="A0A6P8ZIM7">
    <property type="interactions" value="34"/>
</dbReference>
<feature type="compositionally biased region" description="Low complexity" evidence="15">
    <location>
        <begin position="878"/>
        <end position="929"/>
    </location>
</feature>
<keyword evidence="5" id="KW-0597">Phosphoprotein</keyword>
<dbReference type="GO" id="GO:0000226">
    <property type="term" value="P:microtubule cytoskeleton organization"/>
    <property type="evidence" value="ECO:0007669"/>
    <property type="project" value="TreeGrafter"/>
</dbReference>
<keyword evidence="7" id="KW-0479">Metal-binding</keyword>
<evidence type="ECO:0000256" key="9">
    <source>
        <dbReference type="ARBA" id="ARBA00022777"/>
    </source>
</evidence>
<feature type="binding site" evidence="14">
    <location>
        <position position="60"/>
    </location>
    <ligand>
        <name>ATP</name>
        <dbReference type="ChEBI" id="CHEBI:30616"/>
    </ligand>
</feature>
<evidence type="ECO:0000256" key="14">
    <source>
        <dbReference type="PROSITE-ProRule" id="PRU10141"/>
    </source>
</evidence>
<dbReference type="PROSITE" id="PS50011">
    <property type="entry name" value="PROTEIN_KINASE_DOM"/>
    <property type="match status" value="1"/>
</dbReference>
<protein>
    <recommendedName>
        <fullName evidence="3">non-specific serine/threonine protein kinase</fullName>
        <ecNumber evidence="3">2.7.11.1</ecNumber>
    </recommendedName>
</protein>
<name>A0A6P8ZIM7_THRPL</name>
<dbReference type="InParanoid" id="A0A6P8ZIM7"/>
<proteinExistence type="inferred from homology"/>
<dbReference type="PROSITE" id="PS00108">
    <property type="entry name" value="PROTEIN_KINASE_ST"/>
    <property type="match status" value="1"/>
</dbReference>
<dbReference type="KEGG" id="tpal:117640944"/>
<dbReference type="GO" id="GO:0046872">
    <property type="term" value="F:metal ion binding"/>
    <property type="evidence" value="ECO:0007669"/>
    <property type="project" value="UniProtKB-KW"/>
</dbReference>
<dbReference type="GeneID" id="117640944"/>
<dbReference type="FunFam" id="1.10.510.10:FF:000156">
    <property type="entry name" value="Serine/threonine-protein kinase SIK3 homolog"/>
    <property type="match status" value="1"/>
</dbReference>
<dbReference type="InterPro" id="IPR000719">
    <property type="entry name" value="Prot_kinase_dom"/>
</dbReference>
<feature type="compositionally biased region" description="Pro residues" evidence="15">
    <location>
        <begin position="848"/>
        <end position="857"/>
    </location>
</feature>
<evidence type="ECO:0000256" key="1">
    <source>
        <dbReference type="ARBA" id="ARBA00001946"/>
    </source>
</evidence>
<feature type="domain" description="Protein kinase" evidence="16">
    <location>
        <begin position="31"/>
        <end position="282"/>
    </location>
</feature>
<dbReference type="CDD" id="cd14338">
    <property type="entry name" value="UBA_SIK"/>
    <property type="match status" value="1"/>
</dbReference>
<sequence>MASARGKPIPIPVSLGNDNSSADRLVRVGYYELDKTIGKGNFAVVKLATHVVTKTQVAIKIIDKTKLDEENRKKISREIQIMTKLRHPHIIRLYQVMETEKMIYLVTEYARGGEIFDYLVGQGKMDETEARRIFHQIVEAVNYCHSHNVVHRDLKAENLLLDSKMDIKLADFGFSNHFIEGQLMSTWCGSPPYAAPELFEGREYDGPKADIWSLGVVLYVLVCGTLPFDGHTLQALRETVISGMFRIPFFMSMDCENLIRNMLVLEPERRYSIRQILRHKWMTEGHPPSVPPCEPIVDLDPEPEPLNKLVMEHMLQLPGLTSEMILQSIQERRFDHISAIYHLLVDKLEQRSQGGVSRPVGLMQRKASITTGIVDRSPLSEFEPFAPTNSPLMSMPINPDECTFSNSQLVETFGDTDSLPEADQDQEHHLPYLQNSLRRGSGGSSSSGDKYHATRRHTVGPGDTAHEQVLDAHYILPCYRMEGLQTGRPPFSILPNTNLPLNLPLVKNQPPQNFTFKDQHLLKPPPVMGAMGGFGRRASDGGANLQMFFEGWSQPGSQEQIQLVPSECSPPHSQGSQPLTASIPTISGSGELTLAGVPGVLAGLVQLPDAASMEELPHDSAVLKYMQTRGSTKRHTMASPEEAQEAQRKMVQQQQQLQQQHLMHHPVQQQLSSSQAPMRTRRTGLHAVTMDRPVISPELIMEVEARMKRAHVPPAIVKSTTALVPNRAKAFHHARAKKAPSGLATVQEGSRIGRDTLKEVTSLHPPQERYSPVRRASEGSAGTLSSLSYHRTCSPGDSAESNLRSLQQEYHQLQQKHSADAGDAHTQAELQKLHSYHMQQRFSSPLSSPSPSPPVLPLSPAGSPSHFRLSRSDSNNSTLTQHLQRLHLQQQQAQQNQTSPQHVQSSQSCPPDSPPSSLQQSSASCGPIISPASSSASLTSITQGLSGLSTASGSITQGTSSPTSVHLDLRVSPTLSPLHHGVSPSASPSLSMIREEINAPVHHGESDDGLGLTDACSRAWGRRQNSNYFHPQISVTDEKGGQVTLITSVSSCESVSSVDCMDPDTPEVEMAELDNEDEIDFQRQTTYAEQGHSFQPSQFDMMYDSEDIPSNPFTPIAPMLPSFIVSPCDPSRPSIVRGIGKGQCSNDNNEESKDTKENLSANVEESRNNHSYSFKQGPLGSRDERRESFTLPKNASLRSTFPPPSSGICNDDSPFMLNFNNVLNNTLENGRTSSHHAPYRNVFASDLMQITASGSFQVTLSNSCAQLATSDVLGIVKDLIERGKPRDFVVGGCGDNGLALEYPSGVQIELRVCKGELKMRRISGDHHQYSELCRELISCMTV</sequence>
<dbReference type="GO" id="GO:0035556">
    <property type="term" value="P:intracellular signal transduction"/>
    <property type="evidence" value="ECO:0007669"/>
    <property type="project" value="TreeGrafter"/>
</dbReference>
<dbReference type="GO" id="GO:0050321">
    <property type="term" value="F:tau-protein kinase activity"/>
    <property type="evidence" value="ECO:0007669"/>
    <property type="project" value="TreeGrafter"/>
</dbReference>
<evidence type="ECO:0000256" key="13">
    <source>
        <dbReference type="ARBA" id="ARBA00048679"/>
    </source>
</evidence>
<dbReference type="Proteomes" id="UP000515158">
    <property type="component" value="Unplaced"/>
</dbReference>
<keyword evidence="10 14" id="KW-0067">ATP-binding</keyword>
<keyword evidence="9" id="KW-0418">Kinase</keyword>
<feature type="compositionally biased region" description="Polar residues" evidence="15">
    <location>
        <begin position="1158"/>
        <end position="1174"/>
    </location>
</feature>
<feature type="region of interest" description="Disordered" evidence="15">
    <location>
        <begin position="434"/>
        <end position="463"/>
    </location>
</feature>
<keyword evidence="8 14" id="KW-0547">Nucleotide-binding</keyword>
<dbReference type="Gene3D" id="1.10.510.10">
    <property type="entry name" value="Transferase(Phosphotransferase) domain 1"/>
    <property type="match status" value="1"/>
</dbReference>
<gene>
    <name evidence="18" type="primary">LOC117640944</name>
</gene>
<feature type="region of interest" description="Disordered" evidence="15">
    <location>
        <begin position="1137"/>
        <end position="1184"/>
    </location>
</feature>
<dbReference type="PANTHER" id="PTHR24346:SF42">
    <property type="entry name" value="SERINE_THREONINE-PROTEIN KINASE SIK3"/>
    <property type="match status" value="1"/>
</dbReference>
<feature type="region of interest" description="Disordered" evidence="15">
    <location>
        <begin position="756"/>
        <end position="802"/>
    </location>
</feature>
<organism evidence="18">
    <name type="scientific">Thrips palmi</name>
    <name type="common">Melon thrips</name>
    <dbReference type="NCBI Taxonomy" id="161013"/>
    <lineage>
        <taxon>Eukaryota</taxon>
        <taxon>Metazoa</taxon>
        <taxon>Ecdysozoa</taxon>
        <taxon>Arthropoda</taxon>
        <taxon>Hexapoda</taxon>
        <taxon>Insecta</taxon>
        <taxon>Pterygota</taxon>
        <taxon>Neoptera</taxon>
        <taxon>Paraneoptera</taxon>
        <taxon>Thysanoptera</taxon>
        <taxon>Terebrantia</taxon>
        <taxon>Thripoidea</taxon>
        <taxon>Thripidae</taxon>
        <taxon>Thrips</taxon>
    </lineage>
</organism>
<dbReference type="Pfam" id="PF23312">
    <property type="entry name" value="UBA_SIK3"/>
    <property type="match status" value="1"/>
</dbReference>
<keyword evidence="11" id="KW-0460">Magnesium</keyword>
<evidence type="ECO:0000259" key="16">
    <source>
        <dbReference type="PROSITE" id="PS50011"/>
    </source>
</evidence>
<dbReference type="PROSITE" id="PS00107">
    <property type="entry name" value="PROTEIN_KINASE_ATP"/>
    <property type="match status" value="1"/>
</dbReference>
<feature type="compositionally biased region" description="Polar residues" evidence="15">
    <location>
        <begin position="780"/>
        <end position="791"/>
    </location>
</feature>
<dbReference type="GO" id="GO:0005524">
    <property type="term" value="F:ATP binding"/>
    <property type="evidence" value="ECO:0007669"/>
    <property type="project" value="UniProtKB-UniRule"/>
</dbReference>
<dbReference type="SUPFAM" id="SSF56112">
    <property type="entry name" value="Protein kinase-like (PK-like)"/>
    <property type="match status" value="1"/>
</dbReference>
<comment type="catalytic activity">
    <reaction evidence="13">
        <text>L-seryl-[protein] + ATP = O-phospho-L-seryl-[protein] + ADP + H(+)</text>
        <dbReference type="Rhea" id="RHEA:17989"/>
        <dbReference type="Rhea" id="RHEA-COMP:9863"/>
        <dbReference type="Rhea" id="RHEA-COMP:11604"/>
        <dbReference type="ChEBI" id="CHEBI:15378"/>
        <dbReference type="ChEBI" id="CHEBI:29999"/>
        <dbReference type="ChEBI" id="CHEBI:30616"/>
        <dbReference type="ChEBI" id="CHEBI:83421"/>
        <dbReference type="ChEBI" id="CHEBI:456216"/>
        <dbReference type="EC" id="2.7.11.1"/>
    </reaction>
</comment>
<evidence type="ECO:0000256" key="10">
    <source>
        <dbReference type="ARBA" id="ARBA00022840"/>
    </source>
</evidence>
<reference evidence="18" key="1">
    <citation type="submission" date="2025-08" db="UniProtKB">
        <authorList>
            <consortium name="RefSeq"/>
        </authorList>
    </citation>
    <scope>IDENTIFICATION</scope>
    <source>
        <tissue evidence="18">Total insect</tissue>
    </source>
</reference>
<evidence type="ECO:0000256" key="12">
    <source>
        <dbReference type="ARBA" id="ARBA00047899"/>
    </source>
</evidence>
<evidence type="ECO:0000256" key="5">
    <source>
        <dbReference type="ARBA" id="ARBA00022553"/>
    </source>
</evidence>
<dbReference type="SMART" id="SM00220">
    <property type="entry name" value="S_TKc"/>
    <property type="match status" value="1"/>
</dbReference>
<evidence type="ECO:0000313" key="18">
    <source>
        <dbReference type="RefSeq" id="XP_034233874.1"/>
    </source>
</evidence>
<evidence type="ECO:0000256" key="15">
    <source>
        <dbReference type="SAM" id="MobiDB-lite"/>
    </source>
</evidence>
<dbReference type="PANTHER" id="PTHR24346">
    <property type="entry name" value="MAP/MICROTUBULE AFFINITY-REGULATING KINASE"/>
    <property type="match status" value="1"/>
</dbReference>
<comment type="similarity">
    <text evidence="2">Belongs to the protein kinase superfamily. CAMK Ser/Thr protein kinase family. SNF1 subfamily.</text>
</comment>
<evidence type="ECO:0000256" key="8">
    <source>
        <dbReference type="ARBA" id="ARBA00022741"/>
    </source>
</evidence>
<accession>A0A6P8ZIM7</accession>
<evidence type="ECO:0000256" key="11">
    <source>
        <dbReference type="ARBA" id="ARBA00022842"/>
    </source>
</evidence>
<evidence type="ECO:0000256" key="4">
    <source>
        <dbReference type="ARBA" id="ARBA00022527"/>
    </source>
</evidence>
<dbReference type="InterPro" id="IPR008271">
    <property type="entry name" value="Ser/Thr_kinase_AS"/>
</dbReference>
<dbReference type="GO" id="GO:0005737">
    <property type="term" value="C:cytoplasm"/>
    <property type="evidence" value="ECO:0007669"/>
    <property type="project" value="TreeGrafter"/>
</dbReference>
<dbReference type="FunFam" id="3.30.200.20:FF:000003">
    <property type="entry name" value="Non-specific serine/threonine protein kinase"/>
    <property type="match status" value="1"/>
</dbReference>
<dbReference type="OrthoDB" id="193931at2759"/>
<keyword evidence="6" id="KW-0808">Transferase</keyword>
<evidence type="ECO:0000256" key="3">
    <source>
        <dbReference type="ARBA" id="ARBA00012513"/>
    </source>
</evidence>
<dbReference type="InterPro" id="IPR057380">
    <property type="entry name" value="UBA_SIK1/2/3"/>
</dbReference>
<evidence type="ECO:0000313" key="17">
    <source>
        <dbReference type="Proteomes" id="UP000515158"/>
    </source>
</evidence>
<keyword evidence="4" id="KW-0723">Serine/threonine-protein kinase</keyword>
<comment type="cofactor">
    <cofactor evidence="1">
        <name>Mg(2+)</name>
        <dbReference type="ChEBI" id="CHEBI:18420"/>
    </cofactor>
</comment>
<keyword evidence="17" id="KW-1185">Reference proteome</keyword>
<comment type="catalytic activity">
    <reaction evidence="12">
        <text>L-threonyl-[protein] + ATP = O-phospho-L-threonyl-[protein] + ADP + H(+)</text>
        <dbReference type="Rhea" id="RHEA:46608"/>
        <dbReference type="Rhea" id="RHEA-COMP:11060"/>
        <dbReference type="Rhea" id="RHEA-COMP:11605"/>
        <dbReference type="ChEBI" id="CHEBI:15378"/>
        <dbReference type="ChEBI" id="CHEBI:30013"/>
        <dbReference type="ChEBI" id="CHEBI:30616"/>
        <dbReference type="ChEBI" id="CHEBI:61977"/>
        <dbReference type="ChEBI" id="CHEBI:456216"/>
        <dbReference type="EC" id="2.7.11.1"/>
    </reaction>
</comment>
<evidence type="ECO:0000256" key="7">
    <source>
        <dbReference type="ARBA" id="ARBA00022723"/>
    </source>
</evidence>
<dbReference type="RefSeq" id="XP_034233874.1">
    <property type="nucleotide sequence ID" value="XM_034377983.1"/>
</dbReference>
<evidence type="ECO:0000256" key="2">
    <source>
        <dbReference type="ARBA" id="ARBA00006234"/>
    </source>
</evidence>
<feature type="region of interest" description="Disordered" evidence="15">
    <location>
        <begin position="837"/>
        <end position="929"/>
    </location>
</feature>
<dbReference type="Pfam" id="PF00069">
    <property type="entry name" value="Pkinase"/>
    <property type="match status" value="1"/>
</dbReference>
<dbReference type="EC" id="2.7.11.1" evidence="3"/>